<keyword evidence="2" id="KW-0677">Repeat</keyword>
<dbReference type="OMA" id="CHDINAV"/>
<feature type="compositionally biased region" description="Low complexity" evidence="3">
    <location>
        <begin position="115"/>
        <end position="127"/>
    </location>
</feature>
<keyword evidence="1" id="KW-0853">WD repeat</keyword>
<dbReference type="PANTHER" id="PTHR14107:SF16">
    <property type="entry name" value="AT02583P"/>
    <property type="match status" value="1"/>
</dbReference>
<sequence>MDGYLQTALVASGPPLSPPSQQNRTSHLTKLLKPCPPSNKEFNCDNFHAVEGTYSLVNEIHFDTIAPQFSSGTRISILDVRPKQRLAKSTSSATTNSSTATNDTPLYHHEDDKSTSSTATIASSSLASPPPPPPLSLEAARTISTPLIVQQAAPQLSPSLLSSTTTLGNSPLTATLDSMGITRSTALPIPNVTARSYDSNHSSSTSFQPGTTTTNGTLTPPHSRATPNSSIPTALPSPANATLTATPTPTSSTPFALHHHPHHHLDSASAAPEGISDLSTSVSSLSALFSRRNSVRYMHSPQRKPKNNLVKTKSSFVLRMIVHDRLAQVLANRTIDDSFLFFNIGTSFLWMDAKGKPKDPLSRIVFTKAYPTCHDINLVTKSSEHLDVIIGFSSGDCVWYDPLTSKYFRLNKDGNMKRGSVTNVKWIPGSEDLFMASFADGTILILDKDREDQAYTTPTVGSEQFHASRPHKSAKYNPVSHWSALGKGIVAFEFSPDGIHLAILAAFESLHLTMPTLHPAPNKTQVPLLQPSTIRTQHADPCVDLVFRQHGILTADRRGRIRTWGRP</sequence>
<feature type="region of interest" description="Disordered" evidence="3">
    <location>
        <begin position="83"/>
        <end position="138"/>
    </location>
</feature>
<accession>A0A168N410</accession>
<gene>
    <name evidence="4" type="primary">ABSGL_05407.1 scaffold 6965</name>
</gene>
<evidence type="ECO:0000256" key="1">
    <source>
        <dbReference type="ARBA" id="ARBA00022574"/>
    </source>
</evidence>
<dbReference type="InterPro" id="IPR051362">
    <property type="entry name" value="WD_repeat_creC_regulators"/>
</dbReference>
<reference evidence="4" key="1">
    <citation type="submission" date="2016-04" db="EMBL/GenBank/DDBJ databases">
        <authorList>
            <person name="Evans L.H."/>
            <person name="Alamgir A."/>
            <person name="Owens N."/>
            <person name="Weber N.D."/>
            <person name="Virtaneva K."/>
            <person name="Barbian K."/>
            <person name="Babar A."/>
            <person name="Rosenke K."/>
        </authorList>
    </citation>
    <scope>NUCLEOTIDE SEQUENCE [LARGE SCALE GENOMIC DNA]</scope>
    <source>
        <strain evidence="4">CBS 101.48</strain>
    </source>
</reference>
<dbReference type="InterPro" id="IPR036322">
    <property type="entry name" value="WD40_repeat_dom_sf"/>
</dbReference>
<dbReference type="OrthoDB" id="3367at2759"/>
<dbReference type="EMBL" id="LT552963">
    <property type="protein sequence ID" value="SAL99761.1"/>
    <property type="molecule type" value="Genomic_DNA"/>
</dbReference>
<dbReference type="InParanoid" id="A0A168N410"/>
<feature type="region of interest" description="Disordered" evidence="3">
    <location>
        <begin position="194"/>
        <end position="272"/>
    </location>
</feature>
<evidence type="ECO:0000256" key="3">
    <source>
        <dbReference type="SAM" id="MobiDB-lite"/>
    </source>
</evidence>
<name>A0A168N410_ABSGL</name>
<dbReference type="AlphaFoldDB" id="A0A168N410"/>
<feature type="compositionally biased region" description="Low complexity" evidence="3">
    <location>
        <begin position="89"/>
        <end position="102"/>
    </location>
</feature>
<feature type="compositionally biased region" description="Low complexity" evidence="3">
    <location>
        <begin position="202"/>
        <end position="223"/>
    </location>
</feature>
<evidence type="ECO:0000313" key="5">
    <source>
        <dbReference type="Proteomes" id="UP000078561"/>
    </source>
</evidence>
<dbReference type="Proteomes" id="UP000078561">
    <property type="component" value="Unassembled WGS sequence"/>
</dbReference>
<dbReference type="InterPro" id="IPR015943">
    <property type="entry name" value="WD40/YVTN_repeat-like_dom_sf"/>
</dbReference>
<dbReference type="STRING" id="4829.A0A168N410"/>
<organism evidence="4">
    <name type="scientific">Absidia glauca</name>
    <name type="common">Pin mould</name>
    <dbReference type="NCBI Taxonomy" id="4829"/>
    <lineage>
        <taxon>Eukaryota</taxon>
        <taxon>Fungi</taxon>
        <taxon>Fungi incertae sedis</taxon>
        <taxon>Mucoromycota</taxon>
        <taxon>Mucoromycotina</taxon>
        <taxon>Mucoromycetes</taxon>
        <taxon>Mucorales</taxon>
        <taxon>Cunninghamellaceae</taxon>
        <taxon>Absidia</taxon>
    </lineage>
</organism>
<evidence type="ECO:0000313" key="4">
    <source>
        <dbReference type="EMBL" id="SAL99761.1"/>
    </source>
</evidence>
<keyword evidence="5" id="KW-1185">Reference proteome</keyword>
<dbReference type="PANTHER" id="PTHR14107">
    <property type="entry name" value="WD REPEAT PROTEIN"/>
    <property type="match status" value="1"/>
</dbReference>
<dbReference type="SUPFAM" id="SSF50978">
    <property type="entry name" value="WD40 repeat-like"/>
    <property type="match status" value="1"/>
</dbReference>
<evidence type="ECO:0000256" key="2">
    <source>
        <dbReference type="ARBA" id="ARBA00022737"/>
    </source>
</evidence>
<protein>
    <submittedName>
        <fullName evidence="4">Uncharacterized protein</fullName>
    </submittedName>
</protein>
<proteinExistence type="predicted"/>
<feature type="compositionally biased region" description="Low complexity" evidence="3">
    <location>
        <begin position="232"/>
        <end position="256"/>
    </location>
</feature>
<dbReference type="Gene3D" id="2.130.10.10">
    <property type="entry name" value="YVTN repeat-like/Quinoprotein amine dehydrogenase"/>
    <property type="match status" value="1"/>
</dbReference>